<protein>
    <submittedName>
        <fullName evidence="2">Uncharacterized protein</fullName>
    </submittedName>
</protein>
<name>E6W3K8_DESIS</name>
<evidence type="ECO:0000256" key="1">
    <source>
        <dbReference type="SAM" id="SignalP"/>
    </source>
</evidence>
<evidence type="ECO:0000313" key="2">
    <source>
        <dbReference type="EMBL" id="ADU65801.1"/>
    </source>
</evidence>
<dbReference type="Proteomes" id="UP000002572">
    <property type="component" value="Chromosome"/>
</dbReference>
<dbReference type="KEGG" id="din:Selin_1066"/>
<proteinExistence type="predicted"/>
<dbReference type="HOGENOM" id="CLU_932941_0_0_0"/>
<feature type="signal peptide" evidence="1">
    <location>
        <begin position="1"/>
        <end position="21"/>
    </location>
</feature>
<accession>E6W3K8</accession>
<feature type="chain" id="PRO_5003213909" evidence="1">
    <location>
        <begin position="22"/>
        <end position="298"/>
    </location>
</feature>
<dbReference type="InParanoid" id="E6W3K8"/>
<gene>
    <name evidence="2" type="ordered locus">Selin_1066</name>
</gene>
<dbReference type="STRING" id="653733.Selin_1066"/>
<reference evidence="2 3" key="1">
    <citation type="submission" date="2010-12" db="EMBL/GenBank/DDBJ databases">
        <title>Complete sequence of Desulfurispirillum indicum S5.</title>
        <authorList>
            <consortium name="US DOE Joint Genome Institute"/>
            <person name="Lucas S."/>
            <person name="Copeland A."/>
            <person name="Lapidus A."/>
            <person name="Cheng J.-F."/>
            <person name="Goodwin L."/>
            <person name="Pitluck S."/>
            <person name="Chertkov O."/>
            <person name="Held B."/>
            <person name="Detter J.C."/>
            <person name="Han C."/>
            <person name="Tapia R."/>
            <person name="Land M."/>
            <person name="Hauser L."/>
            <person name="Kyrpides N."/>
            <person name="Ivanova N."/>
            <person name="Mikhailova N."/>
            <person name="Haggblom M."/>
            <person name="Rauschenbach I."/>
            <person name="Bini E."/>
            <person name="Woyke T."/>
        </authorList>
    </citation>
    <scope>NUCLEOTIDE SEQUENCE [LARGE SCALE GENOMIC DNA]</scope>
    <source>
        <strain evidence="3">ATCC BAA-1389 / DSM 22839 / S5</strain>
    </source>
</reference>
<dbReference type="AlphaFoldDB" id="E6W3K8"/>
<evidence type="ECO:0000313" key="3">
    <source>
        <dbReference type="Proteomes" id="UP000002572"/>
    </source>
</evidence>
<keyword evidence="1" id="KW-0732">Signal</keyword>
<dbReference type="EMBL" id="CP002432">
    <property type="protein sequence ID" value="ADU65801.1"/>
    <property type="molecule type" value="Genomic_DNA"/>
</dbReference>
<keyword evidence="3" id="KW-1185">Reference proteome</keyword>
<organism evidence="2 3">
    <name type="scientific">Desulfurispirillum indicum (strain ATCC BAA-1389 / DSM 22839 / S5)</name>
    <dbReference type="NCBI Taxonomy" id="653733"/>
    <lineage>
        <taxon>Bacteria</taxon>
        <taxon>Pseudomonadati</taxon>
        <taxon>Chrysiogenota</taxon>
        <taxon>Chrysiogenia</taxon>
        <taxon>Chrysiogenales</taxon>
        <taxon>Chrysiogenaceae</taxon>
        <taxon>Desulfurispirillum</taxon>
    </lineage>
</organism>
<sequence>MFVKGLWGAVFALWLCSQGFAEECLPAHAFSLGVTAVVLGVDGSVLSAPSVLYDKGEYFLMPAAVARLGDGSVKTDYHGECDNYHGHAGNILVNGNPFTDSAGYFDHGQYVAAHVGEMPTLPLWQAGVESAVPLAFAVRDRDAVSATALFVPPLVAPARLRLRNAIAQYDTQNQRFLAEVPVQVEYWADGTWWPSSGDEFTFAENSRHMVREEDFAVIPLAHVLEEDMAHVKLTVDRSGYEQGQLLLIIEYTGPGQRGVFRVDALLPDLPWYSPAASAYVYFGSMPSDAATVRSQPVF</sequence>
<dbReference type="RefSeq" id="WP_013505682.1">
    <property type="nucleotide sequence ID" value="NC_014836.1"/>
</dbReference>